<dbReference type="InterPro" id="IPR036390">
    <property type="entry name" value="WH_DNA-bd_sf"/>
</dbReference>
<dbReference type="RefSeq" id="WP_167637473.1">
    <property type="nucleotide sequence ID" value="NZ_JAATOP010000003.1"/>
</dbReference>
<evidence type="ECO:0000256" key="3">
    <source>
        <dbReference type="ARBA" id="ARBA00023163"/>
    </source>
</evidence>
<dbReference type="PANTHER" id="PTHR38465">
    <property type="entry name" value="HTH-TYPE TRANSCRIPTIONAL REGULATOR MJ1563-RELATED"/>
    <property type="match status" value="1"/>
</dbReference>
<protein>
    <recommendedName>
        <fullName evidence="6">HTH marR-type domain-containing protein</fullName>
    </recommendedName>
</protein>
<evidence type="ECO:0008006" key="6">
    <source>
        <dbReference type="Google" id="ProtNLM"/>
    </source>
</evidence>
<dbReference type="InterPro" id="IPR052362">
    <property type="entry name" value="HTH-GbsR_regulator"/>
</dbReference>
<dbReference type="EMBL" id="JAATOP010000003">
    <property type="protein sequence ID" value="NIY72088.1"/>
    <property type="molecule type" value="Genomic_DNA"/>
</dbReference>
<dbReference type="InterPro" id="IPR036388">
    <property type="entry name" value="WH-like_DNA-bd_sf"/>
</dbReference>
<dbReference type="Proteomes" id="UP000709466">
    <property type="component" value="Unassembled WGS sequence"/>
</dbReference>
<dbReference type="Gene3D" id="1.10.10.10">
    <property type="entry name" value="Winged helix-like DNA-binding domain superfamily/Winged helix DNA-binding domain"/>
    <property type="match status" value="1"/>
</dbReference>
<accession>A0ABX0VZL9</accession>
<proteinExistence type="predicted"/>
<keyword evidence="3" id="KW-0804">Transcription</keyword>
<gene>
    <name evidence="4" type="ORF">HCZ30_06520</name>
</gene>
<name>A0ABX0VZL9_9RHOB</name>
<evidence type="ECO:0000256" key="2">
    <source>
        <dbReference type="ARBA" id="ARBA00023125"/>
    </source>
</evidence>
<dbReference type="PANTHER" id="PTHR38465:SF1">
    <property type="entry name" value="HTH-TYPE TRANSCRIPTIONAL REGULATOR MJ1563-RELATED"/>
    <property type="match status" value="1"/>
</dbReference>
<organism evidence="4 5">
    <name type="scientific">Marivivens donghaensis</name>
    <dbReference type="NCBI Taxonomy" id="1699413"/>
    <lineage>
        <taxon>Bacteria</taxon>
        <taxon>Pseudomonadati</taxon>
        <taxon>Pseudomonadota</taxon>
        <taxon>Alphaproteobacteria</taxon>
        <taxon>Rhodobacterales</taxon>
        <taxon>Paracoccaceae</taxon>
        <taxon>Marivivens group</taxon>
        <taxon>Marivivens</taxon>
    </lineage>
</organism>
<evidence type="ECO:0000313" key="4">
    <source>
        <dbReference type="EMBL" id="NIY72088.1"/>
    </source>
</evidence>
<keyword evidence="2" id="KW-0238">DNA-binding</keyword>
<keyword evidence="1" id="KW-0805">Transcription regulation</keyword>
<evidence type="ECO:0000256" key="1">
    <source>
        <dbReference type="ARBA" id="ARBA00023015"/>
    </source>
</evidence>
<keyword evidence="5" id="KW-1185">Reference proteome</keyword>
<reference evidence="4 5" key="1">
    <citation type="submission" date="2020-03" db="EMBL/GenBank/DDBJ databases">
        <title>Bacterial isolates of synthetic phycosphere.</title>
        <authorList>
            <person name="Fu H."/>
            <person name="Moran M.A."/>
        </authorList>
    </citation>
    <scope>NUCLEOTIDE SEQUENCE [LARGE SCALE GENOMIC DNA]</scope>
    <source>
        <strain evidence="4 5">HF1</strain>
    </source>
</reference>
<evidence type="ECO:0000313" key="5">
    <source>
        <dbReference type="Proteomes" id="UP000709466"/>
    </source>
</evidence>
<dbReference type="SUPFAM" id="SSF46785">
    <property type="entry name" value="Winged helix' DNA-binding domain"/>
    <property type="match status" value="1"/>
</dbReference>
<sequence>MAKSAERKGHTPIAGRIIGLLLFDGQPYSFSQLATELGVSRGSISSNTRHLIQQGNIQRVEREGDRQDYFEISHSALQSMLGTLSEEMDHTAKEVELIVDQLEEDGTDTKERLRGCAVFHRSVAEGIAHALTRMREFNLLGCKKPD</sequence>
<comment type="caution">
    <text evidence="4">The sequence shown here is derived from an EMBL/GenBank/DDBJ whole genome shotgun (WGS) entry which is preliminary data.</text>
</comment>